<dbReference type="EMBL" id="JACXZA010000002">
    <property type="protein sequence ID" value="MBD3918550.1"/>
    <property type="molecule type" value="Genomic_DNA"/>
</dbReference>
<gene>
    <name evidence="3" type="ORF">H8B09_07285</name>
</gene>
<protein>
    <recommendedName>
        <fullName evidence="5">Lipoprotein</fullName>
    </recommendedName>
</protein>
<feature type="chain" id="PRO_5046541642" description="Lipoprotein" evidence="2">
    <location>
        <begin position="20"/>
        <end position="215"/>
    </location>
</feature>
<keyword evidence="2" id="KW-0732">Signal</keyword>
<evidence type="ECO:0008006" key="5">
    <source>
        <dbReference type="Google" id="ProtNLM"/>
    </source>
</evidence>
<feature type="compositionally biased region" description="Polar residues" evidence="1">
    <location>
        <begin position="43"/>
        <end position="70"/>
    </location>
</feature>
<name>A0ABR8MSD4_9BACL</name>
<evidence type="ECO:0000313" key="3">
    <source>
        <dbReference type="EMBL" id="MBD3918550.1"/>
    </source>
</evidence>
<evidence type="ECO:0000313" key="4">
    <source>
        <dbReference type="Proteomes" id="UP000609346"/>
    </source>
</evidence>
<feature type="signal peptide" evidence="2">
    <location>
        <begin position="1"/>
        <end position="19"/>
    </location>
</feature>
<evidence type="ECO:0000256" key="2">
    <source>
        <dbReference type="SAM" id="SignalP"/>
    </source>
</evidence>
<organism evidence="3 4">
    <name type="scientific">Paenibacillus terricola</name>
    <dbReference type="NCBI Taxonomy" id="2763503"/>
    <lineage>
        <taxon>Bacteria</taxon>
        <taxon>Bacillati</taxon>
        <taxon>Bacillota</taxon>
        <taxon>Bacilli</taxon>
        <taxon>Bacillales</taxon>
        <taxon>Paenibacillaceae</taxon>
        <taxon>Paenibacillus</taxon>
    </lineage>
</organism>
<accession>A0ABR8MSD4</accession>
<dbReference type="Proteomes" id="UP000609346">
    <property type="component" value="Unassembled WGS sequence"/>
</dbReference>
<feature type="compositionally biased region" description="Basic and acidic residues" evidence="1">
    <location>
        <begin position="81"/>
        <end position="90"/>
    </location>
</feature>
<evidence type="ECO:0000256" key="1">
    <source>
        <dbReference type="SAM" id="MobiDB-lite"/>
    </source>
</evidence>
<feature type="region of interest" description="Disordered" evidence="1">
    <location>
        <begin position="39"/>
        <end position="90"/>
    </location>
</feature>
<reference evidence="3 4" key="1">
    <citation type="submission" date="2020-09" db="EMBL/GenBank/DDBJ databases">
        <title>Paenibacillus sp. strain PR3 16S rRNA gene Genome sequencing and assembly.</title>
        <authorList>
            <person name="Kim J."/>
        </authorList>
    </citation>
    <scope>NUCLEOTIDE SEQUENCE [LARGE SCALE GENOMIC DNA]</scope>
    <source>
        <strain evidence="3 4">PR3</strain>
    </source>
</reference>
<sequence>MKYAWKRSILAMTLTVTLAGCSVTSSHTEDEQVVGNDPVAAGQINTNNSGPNQAVNNNADWNGTSDSGTLEATGAVKPKPKQQEPKWDKAKPTLAGIALSLQKADVKKKLGTPTDNYSQDSESGPIDILEYKGLTIGFGSGDQGVLFIEAYAKDVVTGLNGLKVGDSEEAAVKALGKPDSQSSYLLTYKTANSLLKLDLDPDSHEILSIKLFIET</sequence>
<dbReference type="PROSITE" id="PS51257">
    <property type="entry name" value="PROKAR_LIPOPROTEIN"/>
    <property type="match status" value="1"/>
</dbReference>
<keyword evidence="4" id="KW-1185">Reference proteome</keyword>
<proteinExistence type="predicted"/>
<comment type="caution">
    <text evidence="3">The sequence shown here is derived from an EMBL/GenBank/DDBJ whole genome shotgun (WGS) entry which is preliminary data.</text>
</comment>
<dbReference type="RefSeq" id="WP_191202874.1">
    <property type="nucleotide sequence ID" value="NZ_JACXZA010000002.1"/>
</dbReference>